<evidence type="ECO:0000256" key="1">
    <source>
        <dbReference type="SAM" id="MobiDB-lite"/>
    </source>
</evidence>
<feature type="compositionally biased region" description="Low complexity" evidence="1">
    <location>
        <begin position="48"/>
        <end position="61"/>
    </location>
</feature>
<evidence type="ECO:0000313" key="2">
    <source>
        <dbReference type="EMBL" id="KAK5991377.1"/>
    </source>
</evidence>
<feature type="region of interest" description="Disordered" evidence="1">
    <location>
        <begin position="183"/>
        <end position="214"/>
    </location>
</feature>
<evidence type="ECO:0008006" key="4">
    <source>
        <dbReference type="Google" id="ProtNLM"/>
    </source>
</evidence>
<feature type="compositionally biased region" description="Basic and acidic residues" evidence="1">
    <location>
        <begin position="12"/>
        <end position="25"/>
    </location>
</feature>
<sequence length="329" mass="36890">MPPLPQLFTKMTGEHNSVENEDPRETISPSASPTSQRTLFTDSHDSKSTASSSRGSSPSLKTSHHTTKQARPRSSSWFGSTFSNHIFSPRPYEQIYAESAYLNRSLQIEGANTAELFNRYSLVQEALQGDAAVGKHRRKLRKQLSLLKSKISQASQQEKSIIVRLSELQVEYQSRDAWYQVQRRRMSSQSTTHSQCMKRPATSPGCTTSPRTPLNAESLEFVPCGNASFSQGSSRFPDPQPEPTSGSSTLNTVDEKDESSIDERQESDSETQSGRHINDLHNHGLEYTYETSNEEKVSQSLNSKSECITEQITTNEKRLSLPSLHFVWP</sequence>
<keyword evidence="3" id="KW-1185">Reference proteome</keyword>
<feature type="compositionally biased region" description="Polar residues" evidence="1">
    <location>
        <begin position="27"/>
        <end position="40"/>
    </location>
</feature>
<organism evidence="2 3">
    <name type="scientific">Cladobotryum mycophilum</name>
    <dbReference type="NCBI Taxonomy" id="491253"/>
    <lineage>
        <taxon>Eukaryota</taxon>
        <taxon>Fungi</taxon>
        <taxon>Dikarya</taxon>
        <taxon>Ascomycota</taxon>
        <taxon>Pezizomycotina</taxon>
        <taxon>Sordariomycetes</taxon>
        <taxon>Hypocreomycetidae</taxon>
        <taxon>Hypocreales</taxon>
        <taxon>Hypocreaceae</taxon>
        <taxon>Cladobotryum</taxon>
    </lineage>
</organism>
<feature type="region of interest" description="Disordered" evidence="1">
    <location>
        <begin position="1"/>
        <end position="76"/>
    </location>
</feature>
<feature type="compositionally biased region" description="Basic residues" evidence="1">
    <location>
        <begin position="62"/>
        <end position="71"/>
    </location>
</feature>
<feature type="compositionally biased region" description="Basic and acidic residues" evidence="1">
    <location>
        <begin position="258"/>
        <end position="267"/>
    </location>
</feature>
<evidence type="ECO:0000313" key="3">
    <source>
        <dbReference type="Proteomes" id="UP001338125"/>
    </source>
</evidence>
<dbReference type="EMBL" id="JAVFKD010000014">
    <property type="protein sequence ID" value="KAK5991377.1"/>
    <property type="molecule type" value="Genomic_DNA"/>
</dbReference>
<feature type="region of interest" description="Disordered" evidence="1">
    <location>
        <begin position="229"/>
        <end position="277"/>
    </location>
</feature>
<proteinExistence type="predicted"/>
<name>A0ABR0SGT3_9HYPO</name>
<accession>A0ABR0SGT3</accession>
<reference evidence="2 3" key="1">
    <citation type="submission" date="2024-01" db="EMBL/GenBank/DDBJ databases">
        <title>Complete genome of Cladobotryum mycophilum ATHUM6906.</title>
        <authorList>
            <person name="Christinaki A.C."/>
            <person name="Myridakis A.I."/>
            <person name="Kouvelis V.N."/>
        </authorList>
    </citation>
    <scope>NUCLEOTIDE SEQUENCE [LARGE SCALE GENOMIC DNA]</scope>
    <source>
        <strain evidence="2 3">ATHUM6906</strain>
    </source>
</reference>
<protein>
    <recommendedName>
        <fullName evidence="4">BZIP domain-containing protein</fullName>
    </recommendedName>
</protein>
<feature type="compositionally biased region" description="Polar residues" evidence="1">
    <location>
        <begin position="243"/>
        <end position="252"/>
    </location>
</feature>
<gene>
    <name evidence="2" type="ORF">PT974_09658</name>
</gene>
<comment type="caution">
    <text evidence="2">The sequence shown here is derived from an EMBL/GenBank/DDBJ whole genome shotgun (WGS) entry which is preliminary data.</text>
</comment>
<dbReference type="Proteomes" id="UP001338125">
    <property type="component" value="Unassembled WGS sequence"/>
</dbReference>